<dbReference type="EMBL" id="AXCW01000368">
    <property type="protein sequence ID" value="EYR61997.1"/>
    <property type="molecule type" value="Genomic_DNA"/>
</dbReference>
<comment type="caution">
    <text evidence="2">The sequence shown here is derived from an EMBL/GenBank/DDBJ whole genome shotgun (WGS) entry which is preliminary data.</text>
</comment>
<evidence type="ECO:0000259" key="1">
    <source>
        <dbReference type="PROSITE" id="PS51674"/>
    </source>
</evidence>
<dbReference type="RefSeq" id="WP_034229166.1">
    <property type="nucleotide sequence ID" value="NZ_AXCW01000368.1"/>
</dbReference>
<dbReference type="AlphaFoldDB" id="A0A021VSG0"/>
<feature type="domain" description="4Fe-4S Wbl-type" evidence="1">
    <location>
        <begin position="27"/>
        <end position="87"/>
    </location>
</feature>
<gene>
    <name evidence="2" type="ORF">N866_12875</name>
</gene>
<keyword evidence="3" id="KW-1185">Reference proteome</keyword>
<dbReference type="Pfam" id="PF02467">
    <property type="entry name" value="Whib"/>
    <property type="match status" value="1"/>
</dbReference>
<evidence type="ECO:0000313" key="2">
    <source>
        <dbReference type="EMBL" id="EYR61997.1"/>
    </source>
</evidence>
<name>A0A021VSG0_9CELL</name>
<reference evidence="2 3" key="1">
    <citation type="submission" date="2014-01" db="EMBL/GenBank/DDBJ databases">
        <title>Actinotalea ferrariae CF5-4.</title>
        <authorList>
            <person name="Chen F."/>
            <person name="Li Y."/>
            <person name="Wang G."/>
        </authorList>
    </citation>
    <scope>NUCLEOTIDE SEQUENCE [LARGE SCALE GENOMIC DNA]</scope>
    <source>
        <strain evidence="2 3">CF5-4</strain>
    </source>
</reference>
<sequence length="88" mass="9475">MTATRGEARAELLAHLEHLADTGYPSPCRAVPIPERAVWTSDTPADQQLAARLCQTCPALAACGEYGTAYPKEAGVYGGLTETDRRKR</sequence>
<evidence type="ECO:0000313" key="3">
    <source>
        <dbReference type="Proteomes" id="UP000019753"/>
    </source>
</evidence>
<organism evidence="2 3">
    <name type="scientific">Actinotalea ferrariae CF5-4</name>
    <dbReference type="NCBI Taxonomy" id="948458"/>
    <lineage>
        <taxon>Bacteria</taxon>
        <taxon>Bacillati</taxon>
        <taxon>Actinomycetota</taxon>
        <taxon>Actinomycetes</taxon>
        <taxon>Micrococcales</taxon>
        <taxon>Cellulomonadaceae</taxon>
        <taxon>Actinotalea</taxon>
    </lineage>
</organism>
<dbReference type="Proteomes" id="UP000019753">
    <property type="component" value="Unassembled WGS sequence"/>
</dbReference>
<dbReference type="PROSITE" id="PS51674">
    <property type="entry name" value="4FE4S_WBL"/>
    <property type="match status" value="1"/>
</dbReference>
<accession>A0A021VSG0</accession>
<dbReference type="OrthoDB" id="4735151at2"/>
<dbReference type="InterPro" id="IPR034768">
    <property type="entry name" value="4FE4S_WBL"/>
</dbReference>
<protein>
    <submittedName>
        <fullName evidence="2">WhiB family transcriptional regulator</fullName>
    </submittedName>
</protein>
<proteinExistence type="predicted"/>